<organism evidence="1 2">
    <name type="scientific">Halocaridina rubra</name>
    <name type="common">Hawaiian red shrimp</name>
    <dbReference type="NCBI Taxonomy" id="373956"/>
    <lineage>
        <taxon>Eukaryota</taxon>
        <taxon>Metazoa</taxon>
        <taxon>Ecdysozoa</taxon>
        <taxon>Arthropoda</taxon>
        <taxon>Crustacea</taxon>
        <taxon>Multicrustacea</taxon>
        <taxon>Malacostraca</taxon>
        <taxon>Eumalacostraca</taxon>
        <taxon>Eucarida</taxon>
        <taxon>Decapoda</taxon>
        <taxon>Pleocyemata</taxon>
        <taxon>Caridea</taxon>
        <taxon>Atyoidea</taxon>
        <taxon>Atyidae</taxon>
        <taxon>Halocaridina</taxon>
    </lineage>
</organism>
<accession>A0AAN9AEL6</accession>
<protein>
    <submittedName>
        <fullName evidence="1">Uncharacterized protein</fullName>
    </submittedName>
</protein>
<sequence length="98" mass="11588">MDVELSELEFFQDVFRNSPHLLKNIKQIGMELHHGYFGEGIGRKNDKLSDTGPTSTFTLFWQYFHELECYGFKLIHSRKNTPWTEVVWARIPNPQDKT</sequence>
<dbReference type="AlphaFoldDB" id="A0AAN9AEL6"/>
<comment type="caution">
    <text evidence="1">The sequence shown here is derived from an EMBL/GenBank/DDBJ whole genome shotgun (WGS) entry which is preliminary data.</text>
</comment>
<evidence type="ECO:0000313" key="1">
    <source>
        <dbReference type="EMBL" id="KAK7085794.1"/>
    </source>
</evidence>
<reference evidence="1 2" key="1">
    <citation type="submission" date="2023-11" db="EMBL/GenBank/DDBJ databases">
        <title>Halocaridina rubra genome assembly.</title>
        <authorList>
            <person name="Smith C."/>
        </authorList>
    </citation>
    <scope>NUCLEOTIDE SEQUENCE [LARGE SCALE GENOMIC DNA]</scope>
    <source>
        <strain evidence="1">EP-1</strain>
        <tissue evidence="1">Whole</tissue>
    </source>
</reference>
<keyword evidence="2" id="KW-1185">Reference proteome</keyword>
<gene>
    <name evidence="1" type="ORF">SK128_017049</name>
</gene>
<dbReference type="EMBL" id="JAXCGZ010000575">
    <property type="protein sequence ID" value="KAK7085794.1"/>
    <property type="molecule type" value="Genomic_DNA"/>
</dbReference>
<proteinExistence type="predicted"/>
<name>A0AAN9AEL6_HALRR</name>
<dbReference type="Proteomes" id="UP001381693">
    <property type="component" value="Unassembled WGS sequence"/>
</dbReference>
<evidence type="ECO:0000313" key="2">
    <source>
        <dbReference type="Proteomes" id="UP001381693"/>
    </source>
</evidence>